<evidence type="ECO:0000313" key="2">
    <source>
        <dbReference type="Proteomes" id="UP000031774"/>
    </source>
</evidence>
<dbReference type="AlphaFoldDB" id="A0A0B5I8P2"/>
<keyword evidence="2" id="KW-1185">Reference proteome</keyword>
<protein>
    <submittedName>
        <fullName evidence="1">Uncharacterized protein</fullName>
    </submittedName>
</protein>
<geneLocation type="plasmid" evidence="1 2">
    <name>pSVL1</name>
</geneLocation>
<proteinExistence type="predicted"/>
<keyword evidence="1" id="KW-0614">Plasmid</keyword>
<dbReference type="Proteomes" id="UP000031774">
    <property type="component" value="Plasmid pSVL1"/>
</dbReference>
<sequence length="132" mass="14209">MAALLGCDTLHVSYPATDQLSSAERAFMINATEIDILAGVWGDLDEPLHSGPVSALVPILLPLVDRGWIEVCRLAPWTAPDGSLGLQPGLPIPKQDVPAVLADIENWEYPQSGEWLGCLTLTLTEAGREIPR</sequence>
<dbReference type="KEGG" id="svt:SVTN_40135"/>
<name>A0A0B5I8P2_9ACTN</name>
<dbReference type="HOGENOM" id="CLU_2036749_0_0_11"/>
<dbReference type="EMBL" id="CP010408">
    <property type="protein sequence ID" value="AJF70400.1"/>
    <property type="molecule type" value="Genomic_DNA"/>
</dbReference>
<accession>A0A0B5I8P2</accession>
<reference evidence="1 2" key="1">
    <citation type="submission" date="2014-12" db="EMBL/GenBank/DDBJ databases">
        <title>Complete genome sequence of Streptomyces vietnamensis strain GIMV4.0001, a genetic manipulable producer of the benzoisochromanequinone antibiotic granaticin.</title>
        <authorList>
            <person name="Deng M.R."/>
            <person name="Guo J."/>
            <person name="Ma L.Y."/>
            <person name="Feng G.D."/>
            <person name="Mo C.Y."/>
            <person name="Zhu H.H."/>
        </authorList>
    </citation>
    <scope>NUCLEOTIDE SEQUENCE [LARGE SCALE GENOMIC DNA]</scope>
    <source>
        <strain evidence="2">GIMV4.0001</strain>
        <plasmid evidence="1 2">pSVL1</plasmid>
    </source>
</reference>
<organism evidence="1 2">
    <name type="scientific">Streptomyces vietnamensis</name>
    <dbReference type="NCBI Taxonomy" id="362257"/>
    <lineage>
        <taxon>Bacteria</taxon>
        <taxon>Bacillati</taxon>
        <taxon>Actinomycetota</taxon>
        <taxon>Actinomycetes</taxon>
        <taxon>Kitasatosporales</taxon>
        <taxon>Streptomycetaceae</taxon>
        <taxon>Streptomyces</taxon>
    </lineage>
</organism>
<gene>
    <name evidence="1" type="ORF">SVTN_40135</name>
</gene>
<evidence type="ECO:0000313" key="1">
    <source>
        <dbReference type="EMBL" id="AJF70400.1"/>
    </source>
</evidence>